<evidence type="ECO:0000313" key="10">
    <source>
        <dbReference type="EMBL" id="THG37859.1"/>
    </source>
</evidence>
<dbReference type="Pfam" id="PF02770">
    <property type="entry name" value="Acyl-CoA_dh_M"/>
    <property type="match status" value="1"/>
</dbReference>
<dbReference type="Gene3D" id="1.10.540.10">
    <property type="entry name" value="Acyl-CoA dehydrogenase/oxidase, N-terminal domain"/>
    <property type="match status" value="1"/>
</dbReference>
<evidence type="ECO:0000256" key="6">
    <source>
        <dbReference type="RuleBase" id="RU362125"/>
    </source>
</evidence>
<dbReference type="SUPFAM" id="SSF47203">
    <property type="entry name" value="Acyl-CoA dehydrogenase C-terminal domain-like"/>
    <property type="match status" value="1"/>
</dbReference>
<feature type="domain" description="Acyl-CoA dehydrogenase/oxidase C-terminal" evidence="7">
    <location>
        <begin position="229"/>
        <end position="380"/>
    </location>
</feature>
<comment type="caution">
    <text evidence="10">The sequence shown here is derived from an EMBL/GenBank/DDBJ whole genome shotgun (WGS) entry which is preliminary data.</text>
</comment>
<evidence type="ECO:0000259" key="8">
    <source>
        <dbReference type="Pfam" id="PF02770"/>
    </source>
</evidence>
<evidence type="ECO:0000256" key="2">
    <source>
        <dbReference type="ARBA" id="ARBA00009347"/>
    </source>
</evidence>
<evidence type="ECO:0000256" key="4">
    <source>
        <dbReference type="ARBA" id="ARBA00022827"/>
    </source>
</evidence>
<dbReference type="InterPro" id="IPR036250">
    <property type="entry name" value="AcylCo_DH-like_C"/>
</dbReference>
<comment type="similarity">
    <text evidence="2 6">Belongs to the acyl-CoA dehydrogenase family.</text>
</comment>
<dbReference type="InterPro" id="IPR046373">
    <property type="entry name" value="Acyl-CoA_Oxase/DH_mid-dom_sf"/>
</dbReference>
<dbReference type="InterPro" id="IPR009100">
    <property type="entry name" value="AcylCoA_DH/oxidase_NM_dom_sf"/>
</dbReference>
<feature type="domain" description="Acyl-CoA dehydrogenase/oxidase N-terminal" evidence="9">
    <location>
        <begin position="8"/>
        <end position="119"/>
    </location>
</feature>
<dbReference type="Gene3D" id="2.40.110.10">
    <property type="entry name" value="Butyryl-CoA Dehydrogenase, subunit A, domain 2"/>
    <property type="match status" value="1"/>
</dbReference>
<comment type="cofactor">
    <cofactor evidence="1 6">
        <name>FAD</name>
        <dbReference type="ChEBI" id="CHEBI:57692"/>
    </cofactor>
</comment>
<dbReference type="Pfam" id="PF02771">
    <property type="entry name" value="Acyl-CoA_dh_N"/>
    <property type="match status" value="1"/>
</dbReference>
<evidence type="ECO:0000259" key="9">
    <source>
        <dbReference type="Pfam" id="PF02771"/>
    </source>
</evidence>
<keyword evidence="5 6" id="KW-0560">Oxidoreductase</keyword>
<evidence type="ECO:0000256" key="1">
    <source>
        <dbReference type="ARBA" id="ARBA00001974"/>
    </source>
</evidence>
<feature type="domain" description="Acyl-CoA oxidase/dehydrogenase middle" evidence="8">
    <location>
        <begin position="125"/>
        <end position="216"/>
    </location>
</feature>
<proteinExistence type="inferred from homology"/>
<reference evidence="10 11" key="1">
    <citation type="submission" date="2019-04" db="EMBL/GenBank/DDBJ databases">
        <title>Microbes associate with the intestines of laboratory mice.</title>
        <authorList>
            <person name="Navarre W."/>
            <person name="Wong E."/>
            <person name="Huang K.C."/>
            <person name="Tropini C."/>
            <person name="Ng K."/>
            <person name="Yu B."/>
        </authorList>
    </citation>
    <scope>NUCLEOTIDE SEQUENCE [LARGE SCALE GENOMIC DNA]</scope>
    <source>
        <strain evidence="10 11">NM83_B4-11</strain>
    </source>
</reference>
<dbReference type="Gene3D" id="1.20.140.10">
    <property type="entry name" value="Butyryl-CoA Dehydrogenase, subunit A, domain 3"/>
    <property type="match status" value="1"/>
</dbReference>
<dbReference type="RefSeq" id="WP_136452242.1">
    <property type="nucleotide sequence ID" value="NZ_SSTI01000013.1"/>
</dbReference>
<dbReference type="EMBL" id="SSTI01000013">
    <property type="protein sequence ID" value="THG37859.1"/>
    <property type="molecule type" value="Genomic_DNA"/>
</dbReference>
<dbReference type="SUPFAM" id="SSF56645">
    <property type="entry name" value="Acyl-CoA dehydrogenase NM domain-like"/>
    <property type="match status" value="1"/>
</dbReference>
<dbReference type="Pfam" id="PF00441">
    <property type="entry name" value="Acyl-CoA_dh_1"/>
    <property type="match status" value="1"/>
</dbReference>
<keyword evidence="11" id="KW-1185">Reference proteome</keyword>
<dbReference type="PANTHER" id="PTHR43292">
    <property type="entry name" value="ACYL-COA DEHYDROGENASE"/>
    <property type="match status" value="1"/>
</dbReference>
<dbReference type="InterPro" id="IPR009075">
    <property type="entry name" value="AcylCo_DH/oxidase_C"/>
</dbReference>
<keyword evidence="3 6" id="KW-0285">Flavoprotein</keyword>
<keyword evidence="4 6" id="KW-0274">FAD</keyword>
<gene>
    <name evidence="10" type="ORF">E5988_15235</name>
</gene>
<evidence type="ECO:0000256" key="3">
    <source>
        <dbReference type="ARBA" id="ARBA00022630"/>
    </source>
</evidence>
<evidence type="ECO:0000313" key="11">
    <source>
        <dbReference type="Proteomes" id="UP000308038"/>
    </source>
</evidence>
<evidence type="ECO:0000256" key="5">
    <source>
        <dbReference type="ARBA" id="ARBA00023002"/>
    </source>
</evidence>
<dbReference type="InterPro" id="IPR013786">
    <property type="entry name" value="AcylCoA_DH/ox_N"/>
</dbReference>
<dbReference type="InterPro" id="IPR037069">
    <property type="entry name" value="AcylCoA_DH/ox_N_sf"/>
</dbReference>
<dbReference type="InterPro" id="IPR052161">
    <property type="entry name" value="Mycobact_Acyl-CoA_DH"/>
</dbReference>
<evidence type="ECO:0000259" key="7">
    <source>
        <dbReference type="Pfam" id="PF00441"/>
    </source>
</evidence>
<organism evidence="10 11">
    <name type="scientific">Sphingomonas olei</name>
    <dbReference type="NCBI Taxonomy" id="1886787"/>
    <lineage>
        <taxon>Bacteria</taxon>
        <taxon>Pseudomonadati</taxon>
        <taxon>Pseudomonadota</taxon>
        <taxon>Alphaproteobacteria</taxon>
        <taxon>Sphingomonadales</taxon>
        <taxon>Sphingomonadaceae</taxon>
        <taxon>Sphingomonas</taxon>
    </lineage>
</organism>
<dbReference type="PANTHER" id="PTHR43292:SF3">
    <property type="entry name" value="ACYL-COA DEHYDROGENASE FADE29"/>
    <property type="match status" value="1"/>
</dbReference>
<accession>A0ABY2QE52</accession>
<sequence length="393" mass="43010">MDLSYGLEAEAARAEVRAFLKSAWQPGDRRKDALKAYMRDFRTRATDAGYLYRSVPRRFGGSEQPVDVVKAQVIREEFARARAPMEVRGNGINMLVPTLLERGTEEQRQALIPPTIAGDYIWGQGYSEPGSGSDLASVRTRGVVDGEEWVINGQKIWTSQGGAATHMFMLVRTEPDAGKHDGISYILIDLDQPGVTRRPIRQMTGESGFYEFFFDDARAPLAWTVGERGEGWNVSRTTLKHERASIGSADGLGSQFAKLVELAQEMGRIGDPVVRDRLAQIEGFVLAHRYSSYRLFSNAAAGDDPGPIALMMKLLLTEIGHDMALTAQELIGEAGLTEPAPAGTRGRGPEKWLDQIMGSLGNSIAGGASNIQRNIIGERGLGLPRDLAMETDK</sequence>
<dbReference type="InterPro" id="IPR006091">
    <property type="entry name" value="Acyl-CoA_Oxase/DH_mid-dom"/>
</dbReference>
<dbReference type="Proteomes" id="UP000308038">
    <property type="component" value="Unassembled WGS sequence"/>
</dbReference>
<protein>
    <submittedName>
        <fullName evidence="10">Acyl-CoA dehydrogenase</fullName>
    </submittedName>
</protein>
<name>A0ABY2QE52_9SPHN</name>